<accession>A0A1E3WFJ6</accession>
<dbReference type="RefSeq" id="WP_069447757.1">
    <property type="nucleotide sequence ID" value="NZ_MDCJ01000007.1"/>
</dbReference>
<proteinExistence type="predicted"/>
<dbReference type="OrthoDB" id="6951455at2"/>
<dbReference type="EMBL" id="MDCJ01000007">
    <property type="protein sequence ID" value="ODS04574.1"/>
    <property type="molecule type" value="Genomic_DNA"/>
</dbReference>
<dbReference type="PATRIC" id="fig|45658.8.peg.3682"/>
<dbReference type="Proteomes" id="UP000095131">
    <property type="component" value="Unassembled WGS sequence"/>
</dbReference>
<dbReference type="InterPro" id="IPR027417">
    <property type="entry name" value="P-loop_NTPase"/>
</dbReference>
<evidence type="ECO:0000313" key="1">
    <source>
        <dbReference type="EMBL" id="ODS04574.1"/>
    </source>
</evidence>
<organism evidence="1 2">
    <name type="scientific">Vibrio scophthalmi</name>
    <dbReference type="NCBI Taxonomy" id="45658"/>
    <lineage>
        <taxon>Bacteria</taxon>
        <taxon>Pseudomonadati</taxon>
        <taxon>Pseudomonadota</taxon>
        <taxon>Gammaproteobacteria</taxon>
        <taxon>Vibrionales</taxon>
        <taxon>Vibrionaceae</taxon>
        <taxon>Vibrio</taxon>
    </lineage>
</organism>
<dbReference type="SUPFAM" id="SSF52540">
    <property type="entry name" value="P-loop containing nucleoside triphosphate hydrolases"/>
    <property type="match status" value="1"/>
</dbReference>
<protein>
    <submittedName>
        <fullName evidence="1">Uncharacterized protein</fullName>
    </submittedName>
</protein>
<gene>
    <name evidence="1" type="ORF">VSF3289_03713</name>
</gene>
<name>A0A1E3WFJ6_9VIBR</name>
<sequence>MSVKFLNDSEIEFEQSKVQAIEVVDIGDKILPYNELSPDGFEHLLYAIYRKLPNCFHDRTTLMITGADKGRDVWLTKNEKPVGLVQCKRERQGFDVIKALKEVIKFLLFAHLEPKLLPDPKQFKYTLALSSEPASTTVDFFTTPADWLLSNSDRIEPCIEKVINAYVSFSSIKLSDVSDKIKCYLTDLKYELIRPVDLNELLNELPTVSNRFFHTSRNVDAEAISRVLIQQLSAQLLPALQSTKPDIAIARASTLSSIENVPLPKALASRKLLVDSIVDSLKCIGFAWVYGIAGVGKTVAAKMAAKELTGNWFALNLRGLTPEETCNVLSSALVNLAQYNPTGVLVDDLTTDFEPIVLDTLVNLHSTCVSSNTCLIFTSSKRVDSDFQLYADLPNSVEIKVEDFSEDDLSEILTTYGVDETYWTEYIYLISGGGHPQLVTATIQSMCNNNWDIEELRTLRSLLVGNEAIENVRKKTRARLLKDLPYTVRKLIERLSVYSGRFKHQLVLDLAKLPPEIEDSGLLFEQIVGSWIDQHDADYFSLSPLLTNYAKATLTDQEQKDVHYQIASSLIDNKKSLDPIDTNSAFISALVSRNENVLLIISIAILSTDIEGLERIAPYLSAISLMRPEVSLYKENLYINQMLRAAQLLILGSQDNKYKEFQEALTQFKKECDDPQNKSGTSFLLRIAVYSKLLLAPNNFGYLSNLSCILKEVDYLYHNKDKLLPKEVNPSEVSLDFDGIPAIGFMVINQASKISSIDDLLPFFELIDSLSEAFRDSLFAALEQKDFGADMLLSNAWLSEENAGTIDCIRHTKVFKKLEEICRKWGNEDLAVCCRKLAIIIWDETGDKSDLALELISDGFEIYGMANPVLIRAKAKILYRAKDYSESLELSKHLLDADVKLTEIEKANLYRDAAICAEEGYQFDLATKYFLLGSQSASKSPLESMNVMRVGLLADASISAWRAGDKEQCLKYLSKALQELETIDPKESLNACHCHATARHILLWIQQEATSKIQCTADGEEVKVYPGIVSNPSPSKEIANHKLVPLNMAWYSLASLENDLLLDIGIASRLSSVLRNRVIVEGEFILSSSKIDKAIFQSDVCSFISAFQQLCKALSYIQLKETAYEVINNFCYIDDFDAISVDFNNYAQLVERFILEFSAVCVLSNKLSVLDELLERIKVESKIPIRGSFHKLLTGGSAEVTDLTLHFAKYIGSQRDESITHLPISPQEVFQKAFMSIWIILESSNSHSQPRVVFEWLRNSWITVWERQRALLHNPNYYFPHINKALTPRDSSWAKNTLNLLTVILPTLGVSDEIDVKKRLDEMLDKTS</sequence>
<evidence type="ECO:0000313" key="2">
    <source>
        <dbReference type="Proteomes" id="UP000095131"/>
    </source>
</evidence>
<comment type="caution">
    <text evidence="1">The sequence shown here is derived from an EMBL/GenBank/DDBJ whole genome shotgun (WGS) entry which is preliminary data.</text>
</comment>
<reference evidence="1 2" key="1">
    <citation type="submission" date="2016-08" db="EMBL/GenBank/DDBJ databases">
        <title>Genome sequencing of Vibrio scophthalmi strain FP3289, an isolated from Paralichthys olivaceus.</title>
        <authorList>
            <person name="Han H.-J."/>
        </authorList>
    </citation>
    <scope>NUCLEOTIDE SEQUENCE [LARGE SCALE GENOMIC DNA]</scope>
    <source>
        <strain evidence="1 2">FP3289</strain>
    </source>
</reference>